<evidence type="ECO:0008006" key="3">
    <source>
        <dbReference type="Google" id="ProtNLM"/>
    </source>
</evidence>
<dbReference type="EMBL" id="JBHLWO010000001">
    <property type="protein sequence ID" value="MFC0316687.1"/>
    <property type="molecule type" value="Genomic_DNA"/>
</dbReference>
<dbReference type="SUPFAM" id="SSF54534">
    <property type="entry name" value="FKBP-like"/>
    <property type="match status" value="1"/>
</dbReference>
<sequence>MKIKRNTVVSLRYRMSNSKGEILEDLMNGPAIEYLYGDGKIDPQLEQELAGLQKGDQKKITLEKNVGKGLDDSFELEVIIDTVRLANKAEIASGLHEKLVNCDEDCVCYKS</sequence>
<accession>A0ABV6HDL0</accession>
<comment type="caution">
    <text evidence="1">The sequence shown here is derived from an EMBL/GenBank/DDBJ whole genome shotgun (WGS) entry which is preliminary data.</text>
</comment>
<dbReference type="Gene3D" id="3.10.50.40">
    <property type="match status" value="1"/>
</dbReference>
<proteinExistence type="predicted"/>
<protein>
    <recommendedName>
        <fullName evidence="3">Peptidylprolyl isomerase</fullName>
    </recommendedName>
</protein>
<evidence type="ECO:0000313" key="2">
    <source>
        <dbReference type="Proteomes" id="UP001589774"/>
    </source>
</evidence>
<name>A0ABV6HDL0_9SPHI</name>
<dbReference type="Proteomes" id="UP001589774">
    <property type="component" value="Unassembled WGS sequence"/>
</dbReference>
<reference evidence="1 2" key="1">
    <citation type="submission" date="2024-09" db="EMBL/GenBank/DDBJ databases">
        <authorList>
            <person name="Sun Q."/>
            <person name="Mori K."/>
        </authorList>
    </citation>
    <scope>NUCLEOTIDE SEQUENCE [LARGE SCALE GENOMIC DNA]</scope>
    <source>
        <strain evidence="1 2">CCM 7765</strain>
    </source>
</reference>
<dbReference type="InterPro" id="IPR046357">
    <property type="entry name" value="PPIase_dom_sf"/>
</dbReference>
<dbReference type="RefSeq" id="WP_049794939.1">
    <property type="nucleotide sequence ID" value="NZ_JBHLWO010000001.1"/>
</dbReference>
<evidence type="ECO:0000313" key="1">
    <source>
        <dbReference type="EMBL" id="MFC0316687.1"/>
    </source>
</evidence>
<keyword evidence="2" id="KW-1185">Reference proteome</keyword>
<gene>
    <name evidence="1" type="ORF">ACFFI0_00150</name>
</gene>
<organism evidence="1 2">
    <name type="scientific">Olivibacter oleidegradans</name>
    <dbReference type="NCBI Taxonomy" id="760123"/>
    <lineage>
        <taxon>Bacteria</taxon>
        <taxon>Pseudomonadati</taxon>
        <taxon>Bacteroidota</taxon>
        <taxon>Sphingobacteriia</taxon>
        <taxon>Sphingobacteriales</taxon>
        <taxon>Sphingobacteriaceae</taxon>
        <taxon>Olivibacter</taxon>
    </lineage>
</organism>